<feature type="compositionally biased region" description="Basic and acidic residues" evidence="8">
    <location>
        <begin position="148"/>
        <end position="158"/>
    </location>
</feature>
<dbReference type="Pfam" id="PF25539">
    <property type="entry name" value="Bestrophin_2"/>
    <property type="match status" value="2"/>
</dbReference>
<organism evidence="10 11">
    <name type="scientific">Rhizoctonia solani</name>
    <dbReference type="NCBI Taxonomy" id="456999"/>
    <lineage>
        <taxon>Eukaryota</taxon>
        <taxon>Fungi</taxon>
        <taxon>Dikarya</taxon>
        <taxon>Basidiomycota</taxon>
        <taxon>Agaricomycotina</taxon>
        <taxon>Agaricomycetes</taxon>
        <taxon>Cantharellales</taxon>
        <taxon>Ceratobasidiaceae</taxon>
        <taxon>Rhizoctonia</taxon>
    </lineage>
</organism>
<feature type="transmembrane region" description="Helical" evidence="9">
    <location>
        <begin position="44"/>
        <end position="64"/>
    </location>
</feature>
<feature type="region of interest" description="Disordered" evidence="8">
    <location>
        <begin position="182"/>
        <end position="207"/>
    </location>
</feature>
<gene>
    <name evidence="10" type="ORF">RHS03_03423</name>
</gene>
<feature type="transmembrane region" description="Helical" evidence="9">
    <location>
        <begin position="21"/>
        <end position="38"/>
    </location>
</feature>
<evidence type="ECO:0000313" key="11">
    <source>
        <dbReference type="Proteomes" id="UP000602905"/>
    </source>
</evidence>
<keyword evidence="5 9" id="KW-1133">Transmembrane helix</keyword>
<evidence type="ECO:0000256" key="8">
    <source>
        <dbReference type="SAM" id="MobiDB-lite"/>
    </source>
</evidence>
<keyword evidence="3" id="KW-1003">Cell membrane</keyword>
<evidence type="ECO:0000256" key="5">
    <source>
        <dbReference type="ARBA" id="ARBA00022989"/>
    </source>
</evidence>
<dbReference type="EMBL" id="JACYCD010000049">
    <property type="protein sequence ID" value="KAF8707848.1"/>
    <property type="molecule type" value="Genomic_DNA"/>
</dbReference>
<sequence>MPWPFAKFRYSLLTTSLLQSWAYILLFTAWAACVSIISDKVYDLSIETTLLNVFGTILGFVISFRTSSAFERYNEGKKLLSSIAYSSRIFARIVWFHTPSAENSGVNGLEEKHNAISLIQKFSVAIKQHLREAPRKQDKQISYQDTSTGERKHADKSGEPTAGSTTPSIGDAVIAFELPKSQGANDLHDEEKPVDRGSQGQMSGLRDGSGVPRLSVPLEITFHLSSYISMLQKQENNAQNTNILLNTLNELVKSFTDLEKVSADQIPFSYRSQLWGCTFLYIFFLPFQLWRSLRHITIPGTFLAAIIFLGLLSAGEEIENDDRNDLDMKTFCDDLKGELDLFLNGQIPAPDPEEWKVPIDGIPQRLKDKEQEHSNS</sequence>
<keyword evidence="6" id="KW-0406">Ion transport</keyword>
<dbReference type="Proteomes" id="UP000602905">
    <property type="component" value="Unassembled WGS sequence"/>
</dbReference>
<dbReference type="PANTHER" id="PTHR33281:SF19">
    <property type="entry name" value="VOLTAGE-DEPENDENT ANION CHANNEL-FORMING PROTEIN YNEE"/>
    <property type="match status" value="1"/>
</dbReference>
<evidence type="ECO:0000256" key="7">
    <source>
        <dbReference type="ARBA" id="ARBA00023136"/>
    </source>
</evidence>
<dbReference type="AlphaFoldDB" id="A0A8H7HU09"/>
<accession>A0A8H7HU09</accession>
<keyword evidence="2" id="KW-0813">Transport</keyword>
<evidence type="ECO:0000256" key="2">
    <source>
        <dbReference type="ARBA" id="ARBA00022448"/>
    </source>
</evidence>
<evidence type="ECO:0000313" key="10">
    <source>
        <dbReference type="EMBL" id="KAF8707848.1"/>
    </source>
</evidence>
<comment type="caution">
    <text evidence="10">The sequence shown here is derived from an EMBL/GenBank/DDBJ whole genome shotgun (WGS) entry which is preliminary data.</text>
</comment>
<keyword evidence="7 9" id="KW-0472">Membrane</keyword>
<dbReference type="InterPro" id="IPR044669">
    <property type="entry name" value="YneE/VCCN1/2-like"/>
</dbReference>
<evidence type="ECO:0000256" key="3">
    <source>
        <dbReference type="ARBA" id="ARBA00022475"/>
    </source>
</evidence>
<dbReference type="PANTHER" id="PTHR33281">
    <property type="entry name" value="UPF0187 PROTEIN YNEE"/>
    <property type="match status" value="1"/>
</dbReference>
<feature type="transmembrane region" description="Helical" evidence="9">
    <location>
        <begin position="296"/>
        <end position="314"/>
    </location>
</feature>
<proteinExistence type="predicted"/>
<feature type="compositionally biased region" description="Basic and acidic residues" evidence="8">
    <location>
        <begin position="186"/>
        <end position="195"/>
    </location>
</feature>
<comment type="subcellular location">
    <subcellularLocation>
        <location evidence="1">Cell membrane</location>
        <topology evidence="1">Multi-pass membrane protein</topology>
    </subcellularLocation>
</comment>
<evidence type="ECO:0000256" key="6">
    <source>
        <dbReference type="ARBA" id="ARBA00023065"/>
    </source>
</evidence>
<protein>
    <submittedName>
        <fullName evidence="10">Uncharacterized protein</fullName>
    </submittedName>
</protein>
<evidence type="ECO:0000256" key="9">
    <source>
        <dbReference type="SAM" id="Phobius"/>
    </source>
</evidence>
<feature type="non-terminal residue" evidence="10">
    <location>
        <position position="376"/>
    </location>
</feature>
<evidence type="ECO:0000256" key="1">
    <source>
        <dbReference type="ARBA" id="ARBA00004651"/>
    </source>
</evidence>
<dbReference type="OrthoDB" id="3259780at2759"/>
<keyword evidence="4 9" id="KW-0812">Transmembrane</keyword>
<feature type="region of interest" description="Disordered" evidence="8">
    <location>
        <begin position="131"/>
        <end position="168"/>
    </location>
</feature>
<dbReference type="GO" id="GO:0005886">
    <property type="term" value="C:plasma membrane"/>
    <property type="evidence" value="ECO:0007669"/>
    <property type="project" value="UniProtKB-SubCell"/>
</dbReference>
<reference evidence="10" key="1">
    <citation type="submission" date="2020-09" db="EMBL/GenBank/DDBJ databases">
        <title>Comparative genome analyses of four rice-infecting Rhizoctonia solani isolates reveal extensive enrichment of homogalacturonan modification genes.</title>
        <authorList>
            <person name="Lee D.-Y."/>
            <person name="Jeon J."/>
            <person name="Kim K.-T."/>
            <person name="Cheong K."/>
            <person name="Song H."/>
            <person name="Choi G."/>
            <person name="Ko J."/>
            <person name="Opiyo S.O."/>
            <person name="Zuo S."/>
            <person name="Madhav S."/>
            <person name="Lee Y.-H."/>
            <person name="Wang G.-L."/>
        </authorList>
    </citation>
    <scope>NUCLEOTIDE SEQUENCE</scope>
    <source>
        <strain evidence="10">AG1-IA WGL</strain>
    </source>
</reference>
<dbReference type="GO" id="GO:0005254">
    <property type="term" value="F:chloride channel activity"/>
    <property type="evidence" value="ECO:0007669"/>
    <property type="project" value="InterPro"/>
</dbReference>
<dbReference type="PROSITE" id="PS51257">
    <property type="entry name" value="PROKAR_LIPOPROTEIN"/>
    <property type="match status" value="1"/>
</dbReference>
<evidence type="ECO:0000256" key="4">
    <source>
        <dbReference type="ARBA" id="ARBA00022692"/>
    </source>
</evidence>
<name>A0A8H7HU09_9AGAM</name>